<name>A0ABU0PAA4_9MICO</name>
<keyword evidence="4" id="KW-0521">NADP</keyword>
<evidence type="ECO:0000256" key="1">
    <source>
        <dbReference type="ARBA" id="ARBA00004496"/>
    </source>
</evidence>
<keyword evidence="5" id="KW-0694">RNA-binding</keyword>
<dbReference type="EMBL" id="JAUSXK010000001">
    <property type="protein sequence ID" value="MDQ0644264.1"/>
    <property type="molecule type" value="Genomic_DNA"/>
</dbReference>
<evidence type="ECO:0000259" key="6">
    <source>
        <dbReference type="SMART" id="SM00829"/>
    </source>
</evidence>
<feature type="domain" description="Enoyl reductase (ER)" evidence="6">
    <location>
        <begin position="10"/>
        <end position="302"/>
    </location>
</feature>
<evidence type="ECO:0000256" key="4">
    <source>
        <dbReference type="ARBA" id="ARBA00022857"/>
    </source>
</evidence>
<dbReference type="PANTHER" id="PTHR44154:SF1">
    <property type="entry name" value="QUINONE OXIDOREDUCTASE"/>
    <property type="match status" value="1"/>
</dbReference>
<dbReference type="Pfam" id="PF13602">
    <property type="entry name" value="ADH_zinc_N_2"/>
    <property type="match status" value="1"/>
</dbReference>
<dbReference type="InterPro" id="IPR036291">
    <property type="entry name" value="NAD(P)-bd_dom_sf"/>
</dbReference>
<dbReference type="RefSeq" id="WP_307361817.1">
    <property type="nucleotide sequence ID" value="NZ_JAUSXK010000001.1"/>
</dbReference>
<keyword evidence="3" id="KW-0963">Cytoplasm</keyword>
<dbReference type="SUPFAM" id="SSF51735">
    <property type="entry name" value="NAD(P)-binding Rossmann-fold domains"/>
    <property type="match status" value="1"/>
</dbReference>
<evidence type="ECO:0000256" key="5">
    <source>
        <dbReference type="ARBA" id="ARBA00022884"/>
    </source>
</evidence>
<dbReference type="InterPro" id="IPR020843">
    <property type="entry name" value="ER"/>
</dbReference>
<dbReference type="PROSITE" id="PS01162">
    <property type="entry name" value="QOR_ZETA_CRYSTAL"/>
    <property type="match status" value="1"/>
</dbReference>
<dbReference type="Pfam" id="PF08240">
    <property type="entry name" value="ADH_N"/>
    <property type="match status" value="1"/>
</dbReference>
<sequence>MRRIVFRQYGGPEVLHLEEAPRPSPGEGEVLVRVAAAGLNPVDYKLFSGKPTFEPYERSLPSGNGYDFSGFVAENGSGATAFAPGDRVFGGLRFHAQADYLVTAETSLVRVPDGLSMVTAGALNVVGRTAVASVASQQLRPGESVLVSAAAGGVGVLAAQLAREAGARVLGTASPRNHDYLRSIGIEPVSYGPNLVDDVRRLAPEGLTAVLDNVGHGTIDAAIDLGVPPARINTIADYPAIAAYGVRGVGGATAGVKELAHIAGLIAAGAVDLPIDTVHPLEDAAAAYVQLMEGHARGKIVLIIQPAPATEMLRP</sequence>
<dbReference type="SMART" id="SM00829">
    <property type="entry name" value="PKS_ER"/>
    <property type="match status" value="1"/>
</dbReference>
<comment type="caution">
    <text evidence="7">The sequence shown here is derived from an EMBL/GenBank/DDBJ whole genome shotgun (WGS) entry which is preliminary data.</text>
</comment>
<dbReference type="Proteomes" id="UP001239085">
    <property type="component" value="Unassembled WGS sequence"/>
</dbReference>
<evidence type="ECO:0000313" key="8">
    <source>
        <dbReference type="Proteomes" id="UP001239085"/>
    </source>
</evidence>
<evidence type="ECO:0000256" key="3">
    <source>
        <dbReference type="ARBA" id="ARBA00022490"/>
    </source>
</evidence>
<dbReference type="SUPFAM" id="SSF50129">
    <property type="entry name" value="GroES-like"/>
    <property type="match status" value="1"/>
</dbReference>
<comment type="subcellular location">
    <subcellularLocation>
        <location evidence="1">Cytoplasm</location>
    </subcellularLocation>
</comment>
<organism evidence="7 8">
    <name type="scientific">Microbacterium murale</name>
    <dbReference type="NCBI Taxonomy" id="1081040"/>
    <lineage>
        <taxon>Bacteria</taxon>
        <taxon>Bacillati</taxon>
        <taxon>Actinomycetota</taxon>
        <taxon>Actinomycetes</taxon>
        <taxon>Micrococcales</taxon>
        <taxon>Microbacteriaceae</taxon>
        <taxon>Microbacterium</taxon>
    </lineage>
</organism>
<comment type="subunit">
    <text evidence="2">Homotetramer.</text>
</comment>
<keyword evidence="8" id="KW-1185">Reference proteome</keyword>
<evidence type="ECO:0000256" key="2">
    <source>
        <dbReference type="ARBA" id="ARBA00011881"/>
    </source>
</evidence>
<dbReference type="InterPro" id="IPR011032">
    <property type="entry name" value="GroES-like_sf"/>
</dbReference>
<dbReference type="InterPro" id="IPR051603">
    <property type="entry name" value="Zinc-ADH_QOR/CCCR"/>
</dbReference>
<dbReference type="CDD" id="cd05289">
    <property type="entry name" value="MDR_like_2"/>
    <property type="match status" value="1"/>
</dbReference>
<gene>
    <name evidence="7" type="ORF">QFZ46_002424</name>
</gene>
<evidence type="ECO:0000313" key="7">
    <source>
        <dbReference type="EMBL" id="MDQ0644264.1"/>
    </source>
</evidence>
<dbReference type="InterPro" id="IPR002364">
    <property type="entry name" value="Quin_OxRdtase/zeta-crystal_CS"/>
</dbReference>
<accession>A0ABU0PAA4</accession>
<dbReference type="InterPro" id="IPR013154">
    <property type="entry name" value="ADH-like_N"/>
</dbReference>
<dbReference type="Gene3D" id="3.90.180.10">
    <property type="entry name" value="Medium-chain alcohol dehydrogenases, catalytic domain"/>
    <property type="match status" value="1"/>
</dbReference>
<dbReference type="PANTHER" id="PTHR44154">
    <property type="entry name" value="QUINONE OXIDOREDUCTASE"/>
    <property type="match status" value="1"/>
</dbReference>
<dbReference type="Gene3D" id="3.40.50.720">
    <property type="entry name" value="NAD(P)-binding Rossmann-like Domain"/>
    <property type="match status" value="1"/>
</dbReference>
<proteinExistence type="predicted"/>
<reference evidence="7 8" key="1">
    <citation type="submission" date="2023-07" db="EMBL/GenBank/DDBJ databases">
        <title>Comparative genomics of wheat-associated soil bacteria to identify genetic determinants of phenazine resistance.</title>
        <authorList>
            <person name="Mouncey N."/>
        </authorList>
    </citation>
    <scope>NUCLEOTIDE SEQUENCE [LARGE SCALE GENOMIC DNA]</scope>
    <source>
        <strain evidence="7 8">W2I7</strain>
    </source>
</reference>
<protein>
    <submittedName>
        <fullName evidence="7">NADPH:quinone reductase-like Zn-dependent oxidoreductase</fullName>
    </submittedName>
</protein>